<dbReference type="Proteomes" id="UP001596296">
    <property type="component" value="Unassembled WGS sequence"/>
</dbReference>
<accession>A0ABD5UVU2</accession>
<gene>
    <name evidence="2" type="ORF">ACFQE9_11760</name>
</gene>
<feature type="domain" description="DSBA-like thioredoxin" evidence="1">
    <location>
        <begin position="6"/>
        <end position="203"/>
    </location>
</feature>
<comment type="caution">
    <text evidence="2">The sequence shown here is derived from an EMBL/GenBank/DDBJ whole genome shotgun (WGS) entry which is preliminary data.</text>
</comment>
<evidence type="ECO:0000313" key="2">
    <source>
        <dbReference type="EMBL" id="MFC6893273.1"/>
    </source>
</evidence>
<dbReference type="EMBL" id="JBHSXL010000009">
    <property type="protein sequence ID" value="MFC6893273.1"/>
    <property type="molecule type" value="Genomic_DNA"/>
</dbReference>
<dbReference type="PANTHER" id="PTHR13887">
    <property type="entry name" value="GLUTATHIONE S-TRANSFERASE KAPPA"/>
    <property type="match status" value="1"/>
</dbReference>
<name>A0ABD5UVU2_9EURY</name>
<evidence type="ECO:0000313" key="3">
    <source>
        <dbReference type="Proteomes" id="UP001596296"/>
    </source>
</evidence>
<dbReference type="InterPro" id="IPR001853">
    <property type="entry name" value="DSBA-like_thioredoxin_dom"/>
</dbReference>
<dbReference type="RefSeq" id="WP_379744669.1">
    <property type="nucleotide sequence ID" value="NZ_JBHSVN010000001.1"/>
</dbReference>
<dbReference type="Pfam" id="PF01323">
    <property type="entry name" value="DSBA"/>
    <property type="match status" value="1"/>
</dbReference>
<sequence length="221" mass="24529">MTDQPLVVYSDYVCPFCYLGRVALERYEAERGSPVELEWRPFDLRGHERGPDGEIRTDVETGKDEEYYEQAEANVRKLQDRYDAEMAQALRRDVDSFSTQQASLYVRETAPGTWRAFDEALLDALWKEGRDVGDRDVIADVAADVGLDAEAVRGATTDDEWEDRLREAFTAAREVGVSGVPTWVYGDHAARGAVPPEHLERLIEGENGSAGAGNGAAAADR</sequence>
<evidence type="ECO:0000259" key="1">
    <source>
        <dbReference type="Pfam" id="PF01323"/>
    </source>
</evidence>
<keyword evidence="3" id="KW-1185">Reference proteome</keyword>
<dbReference type="Gene3D" id="3.40.30.10">
    <property type="entry name" value="Glutaredoxin"/>
    <property type="match status" value="1"/>
</dbReference>
<proteinExistence type="predicted"/>
<dbReference type="AlphaFoldDB" id="A0ABD5UVU2"/>
<organism evidence="2 3">
    <name type="scientific">Halopenitus salinus</name>
    <dbReference type="NCBI Taxonomy" id="1198295"/>
    <lineage>
        <taxon>Archaea</taxon>
        <taxon>Methanobacteriati</taxon>
        <taxon>Methanobacteriota</taxon>
        <taxon>Stenosarchaea group</taxon>
        <taxon>Halobacteria</taxon>
        <taxon>Halobacteriales</taxon>
        <taxon>Haloferacaceae</taxon>
        <taxon>Halopenitus</taxon>
    </lineage>
</organism>
<protein>
    <submittedName>
        <fullName evidence="2">DsbA family protein</fullName>
    </submittedName>
</protein>
<dbReference type="SUPFAM" id="SSF52833">
    <property type="entry name" value="Thioredoxin-like"/>
    <property type="match status" value="1"/>
</dbReference>
<dbReference type="PANTHER" id="PTHR13887:SF41">
    <property type="entry name" value="THIOREDOXIN SUPERFAMILY PROTEIN"/>
    <property type="match status" value="1"/>
</dbReference>
<reference evidence="2 3" key="1">
    <citation type="journal article" date="2019" name="Int. J. Syst. Evol. Microbiol.">
        <title>The Global Catalogue of Microorganisms (GCM) 10K type strain sequencing project: providing services to taxonomists for standard genome sequencing and annotation.</title>
        <authorList>
            <consortium name="The Broad Institute Genomics Platform"/>
            <consortium name="The Broad Institute Genome Sequencing Center for Infectious Disease"/>
            <person name="Wu L."/>
            <person name="Ma J."/>
        </authorList>
    </citation>
    <scope>NUCLEOTIDE SEQUENCE [LARGE SCALE GENOMIC DNA]</scope>
    <source>
        <strain evidence="2 3">SKJ47</strain>
    </source>
</reference>
<dbReference type="InterPro" id="IPR036249">
    <property type="entry name" value="Thioredoxin-like_sf"/>
</dbReference>